<evidence type="ECO:0000313" key="1">
    <source>
        <dbReference type="EMBL" id="CAB1427754.1"/>
    </source>
</evidence>
<gene>
    <name evidence="1" type="ORF">PLEPLA_LOCUS15697</name>
</gene>
<evidence type="ECO:0008006" key="3">
    <source>
        <dbReference type="Google" id="ProtNLM"/>
    </source>
</evidence>
<name>A0A9N7UCI4_PLEPL</name>
<comment type="caution">
    <text evidence="1">The sequence shown here is derived from an EMBL/GenBank/DDBJ whole genome shotgun (WGS) entry which is preliminary data.</text>
</comment>
<evidence type="ECO:0000313" key="2">
    <source>
        <dbReference type="Proteomes" id="UP001153269"/>
    </source>
</evidence>
<dbReference type="Proteomes" id="UP001153269">
    <property type="component" value="Unassembled WGS sequence"/>
</dbReference>
<dbReference type="EMBL" id="CADEAL010000995">
    <property type="protein sequence ID" value="CAB1427754.1"/>
    <property type="molecule type" value="Genomic_DNA"/>
</dbReference>
<reference evidence="1" key="1">
    <citation type="submission" date="2020-03" db="EMBL/GenBank/DDBJ databases">
        <authorList>
            <person name="Weist P."/>
        </authorList>
    </citation>
    <scope>NUCLEOTIDE SEQUENCE</scope>
</reference>
<organism evidence="1 2">
    <name type="scientific">Pleuronectes platessa</name>
    <name type="common">European plaice</name>
    <dbReference type="NCBI Taxonomy" id="8262"/>
    <lineage>
        <taxon>Eukaryota</taxon>
        <taxon>Metazoa</taxon>
        <taxon>Chordata</taxon>
        <taxon>Craniata</taxon>
        <taxon>Vertebrata</taxon>
        <taxon>Euteleostomi</taxon>
        <taxon>Actinopterygii</taxon>
        <taxon>Neopterygii</taxon>
        <taxon>Teleostei</taxon>
        <taxon>Neoteleostei</taxon>
        <taxon>Acanthomorphata</taxon>
        <taxon>Carangaria</taxon>
        <taxon>Pleuronectiformes</taxon>
        <taxon>Pleuronectoidei</taxon>
        <taxon>Pleuronectidae</taxon>
        <taxon>Pleuronectes</taxon>
    </lineage>
</organism>
<dbReference type="AlphaFoldDB" id="A0A9N7UCI4"/>
<sequence length="227" mass="25905">MSVEIAQRAWRREVWMGCARTALECYNWCLASCLSPTLFGRGRGNRQQQQPPPQSTGTQWSLLRSTNTWAASLTDNLKFSINTEEILRRCQHRQHLQRTLNSLGAIRDILRTFYCSFIESVITFSITGWSHSTSLQHRNRLQIIVCSKIIRLPLRSLTNIYEQQTRRTSSPLTWLQDSEEKGNLCSHGCSTPQLLTPPNPIQNHTEVPPCQSTDIHLQTATATLLSN</sequence>
<protein>
    <recommendedName>
        <fullName evidence="3">Alkylated DNA repair protein AlkB homologue 8 N-terminal domain-containing protein</fullName>
    </recommendedName>
</protein>
<proteinExistence type="predicted"/>
<accession>A0A9N7UCI4</accession>
<keyword evidence="2" id="KW-1185">Reference proteome</keyword>